<comment type="caution">
    <text evidence="2">The sequence shown here is derived from an EMBL/GenBank/DDBJ whole genome shotgun (WGS) entry which is preliminary data.</text>
</comment>
<reference evidence="2 3" key="1">
    <citation type="submission" date="2021-06" db="EMBL/GenBank/DDBJ databases">
        <title>Caerostris extrusa draft genome.</title>
        <authorList>
            <person name="Kono N."/>
            <person name="Arakawa K."/>
        </authorList>
    </citation>
    <scope>NUCLEOTIDE SEQUENCE [LARGE SCALE GENOMIC DNA]</scope>
</reference>
<gene>
    <name evidence="2" type="ORF">CEXT_638891</name>
</gene>
<keyword evidence="3" id="KW-1185">Reference proteome</keyword>
<proteinExistence type="predicted"/>
<evidence type="ECO:0000256" key="1">
    <source>
        <dbReference type="SAM" id="MobiDB-lite"/>
    </source>
</evidence>
<dbReference type="Proteomes" id="UP001054945">
    <property type="component" value="Unassembled WGS sequence"/>
</dbReference>
<evidence type="ECO:0000313" key="3">
    <source>
        <dbReference type="Proteomes" id="UP001054945"/>
    </source>
</evidence>
<name>A0AAV4X9W0_CAEEX</name>
<sequence>MNHGKRNVLEAITSSQNSPPEISKSKHSWSAIITALLLKDVLHRCKALTQICGIAYHITHLQVLWEFNLMLSRPDRPMDS</sequence>
<dbReference type="AlphaFoldDB" id="A0AAV4X9W0"/>
<organism evidence="2 3">
    <name type="scientific">Caerostris extrusa</name>
    <name type="common">Bark spider</name>
    <name type="synonym">Caerostris bankana</name>
    <dbReference type="NCBI Taxonomy" id="172846"/>
    <lineage>
        <taxon>Eukaryota</taxon>
        <taxon>Metazoa</taxon>
        <taxon>Ecdysozoa</taxon>
        <taxon>Arthropoda</taxon>
        <taxon>Chelicerata</taxon>
        <taxon>Arachnida</taxon>
        <taxon>Araneae</taxon>
        <taxon>Araneomorphae</taxon>
        <taxon>Entelegynae</taxon>
        <taxon>Araneoidea</taxon>
        <taxon>Araneidae</taxon>
        <taxon>Caerostris</taxon>
    </lineage>
</organism>
<accession>A0AAV4X9W0</accession>
<evidence type="ECO:0000313" key="2">
    <source>
        <dbReference type="EMBL" id="GIY90689.1"/>
    </source>
</evidence>
<dbReference type="EMBL" id="BPLR01017339">
    <property type="protein sequence ID" value="GIY90689.1"/>
    <property type="molecule type" value="Genomic_DNA"/>
</dbReference>
<protein>
    <submittedName>
        <fullName evidence="2">Uncharacterized protein</fullName>
    </submittedName>
</protein>
<feature type="region of interest" description="Disordered" evidence="1">
    <location>
        <begin position="1"/>
        <end position="24"/>
    </location>
</feature>